<dbReference type="GO" id="GO:0003964">
    <property type="term" value="F:RNA-directed DNA polymerase activity"/>
    <property type="evidence" value="ECO:0007669"/>
    <property type="project" value="UniProtKB-EC"/>
</dbReference>
<evidence type="ECO:0000313" key="3">
    <source>
        <dbReference type="EMBL" id="KAF6410537.1"/>
    </source>
</evidence>
<proteinExistence type="predicted"/>
<sequence length="165" mass="18910">MVKNRKIFPLRSGTRQDCPLSPLLFSITLEILESVISQEKDIKSIQIGNKEVKLSLFADDKILYIENPEDSTRTLLESISKYSIVSGYKINVQKSIAFLYSNNEGVRKRSGKNNSFCNSTKIINYLGINLTKHVKNLYNENYKTQLKEIEEDTKIFHVLGLEEST</sequence>
<evidence type="ECO:0000256" key="1">
    <source>
        <dbReference type="ARBA" id="ARBA00012493"/>
    </source>
</evidence>
<dbReference type="PANTHER" id="PTHR31635">
    <property type="entry name" value="REVERSE TRANSCRIPTASE DOMAIN-CONTAINING PROTEIN-RELATED"/>
    <property type="match status" value="1"/>
</dbReference>
<dbReference type="Proteomes" id="UP000593571">
    <property type="component" value="Unassembled WGS sequence"/>
</dbReference>
<evidence type="ECO:0000259" key="2">
    <source>
        <dbReference type="PROSITE" id="PS50878"/>
    </source>
</evidence>
<dbReference type="InterPro" id="IPR000477">
    <property type="entry name" value="RT_dom"/>
</dbReference>
<dbReference type="EC" id="2.7.7.49" evidence="1"/>
<protein>
    <recommendedName>
        <fullName evidence="1">RNA-directed DNA polymerase</fullName>
        <ecNumber evidence="1">2.7.7.49</ecNumber>
    </recommendedName>
</protein>
<name>A0A7J8CI74_ROUAE</name>
<dbReference type="PROSITE" id="PS50878">
    <property type="entry name" value="RT_POL"/>
    <property type="match status" value="1"/>
</dbReference>
<dbReference type="InterPro" id="IPR043502">
    <property type="entry name" value="DNA/RNA_pol_sf"/>
</dbReference>
<comment type="caution">
    <text evidence="3">The sequence shown here is derived from an EMBL/GenBank/DDBJ whole genome shotgun (WGS) entry which is preliminary data.</text>
</comment>
<dbReference type="PANTHER" id="PTHR31635:SF196">
    <property type="entry name" value="REVERSE TRANSCRIPTASE DOMAIN-CONTAINING PROTEIN-RELATED"/>
    <property type="match status" value="1"/>
</dbReference>
<feature type="domain" description="Reverse transcriptase" evidence="2">
    <location>
        <begin position="1"/>
        <end position="130"/>
    </location>
</feature>
<organism evidence="3 4">
    <name type="scientific">Rousettus aegyptiacus</name>
    <name type="common">Egyptian fruit bat</name>
    <name type="synonym">Pteropus aegyptiacus</name>
    <dbReference type="NCBI Taxonomy" id="9407"/>
    <lineage>
        <taxon>Eukaryota</taxon>
        <taxon>Metazoa</taxon>
        <taxon>Chordata</taxon>
        <taxon>Craniata</taxon>
        <taxon>Vertebrata</taxon>
        <taxon>Euteleostomi</taxon>
        <taxon>Mammalia</taxon>
        <taxon>Eutheria</taxon>
        <taxon>Laurasiatheria</taxon>
        <taxon>Chiroptera</taxon>
        <taxon>Yinpterochiroptera</taxon>
        <taxon>Pteropodoidea</taxon>
        <taxon>Pteropodidae</taxon>
        <taxon>Rousettinae</taxon>
        <taxon>Rousettus</taxon>
    </lineage>
</organism>
<keyword evidence="4" id="KW-1185">Reference proteome</keyword>
<reference evidence="3 4" key="1">
    <citation type="journal article" date="2020" name="Nature">
        <title>Six reference-quality genomes reveal evolution of bat adaptations.</title>
        <authorList>
            <person name="Jebb D."/>
            <person name="Huang Z."/>
            <person name="Pippel M."/>
            <person name="Hughes G.M."/>
            <person name="Lavrichenko K."/>
            <person name="Devanna P."/>
            <person name="Winkler S."/>
            <person name="Jermiin L.S."/>
            <person name="Skirmuntt E.C."/>
            <person name="Katzourakis A."/>
            <person name="Burkitt-Gray L."/>
            <person name="Ray D.A."/>
            <person name="Sullivan K.A.M."/>
            <person name="Roscito J.G."/>
            <person name="Kirilenko B.M."/>
            <person name="Davalos L.M."/>
            <person name="Corthals A.P."/>
            <person name="Power M.L."/>
            <person name="Jones G."/>
            <person name="Ransome R.D."/>
            <person name="Dechmann D.K.N."/>
            <person name="Locatelli A.G."/>
            <person name="Puechmaille S.J."/>
            <person name="Fedrigo O."/>
            <person name="Jarvis E.D."/>
            <person name="Hiller M."/>
            <person name="Vernes S.C."/>
            <person name="Myers E.W."/>
            <person name="Teeling E.C."/>
        </authorList>
    </citation>
    <scope>NUCLEOTIDE SEQUENCE [LARGE SCALE GENOMIC DNA]</scope>
    <source>
        <strain evidence="3">MRouAeg1</strain>
        <tissue evidence="3">Muscle</tissue>
    </source>
</reference>
<dbReference type="EMBL" id="JACASE010000014">
    <property type="protein sequence ID" value="KAF6410537.1"/>
    <property type="molecule type" value="Genomic_DNA"/>
</dbReference>
<dbReference type="SUPFAM" id="SSF56672">
    <property type="entry name" value="DNA/RNA polymerases"/>
    <property type="match status" value="1"/>
</dbReference>
<evidence type="ECO:0000313" key="4">
    <source>
        <dbReference type="Proteomes" id="UP000593571"/>
    </source>
</evidence>
<gene>
    <name evidence="3" type="ORF">HJG63_009061</name>
</gene>
<dbReference type="AlphaFoldDB" id="A0A7J8CI74"/>
<dbReference type="Pfam" id="PF00078">
    <property type="entry name" value="RVT_1"/>
    <property type="match status" value="1"/>
</dbReference>
<accession>A0A7J8CI74</accession>